<sequence length="144" mass="16462">MYLLNSLHFYTTVLTLVQLCVHLIYDGIFSMALWTAWALIILSHHQSRLDEYEKYRNSGDQPKSKSLINQFSLSTLCLMRMILLSLQTPYEANGSCMFIGYVVLLCTFTQECAARTTIRKKSISTSNTPTTATICSSRINENFR</sequence>
<name>A0AAF3J4H8_9BILA</name>
<accession>A0AAF3J4H8</accession>
<evidence type="ECO:0000313" key="3">
    <source>
        <dbReference type="WBParaSite" id="MBELARI_LOCUS1566"/>
    </source>
</evidence>
<evidence type="ECO:0000313" key="2">
    <source>
        <dbReference type="Proteomes" id="UP000887575"/>
    </source>
</evidence>
<proteinExistence type="predicted"/>
<protein>
    <submittedName>
        <fullName evidence="3">Uncharacterized protein</fullName>
    </submittedName>
</protein>
<dbReference type="Proteomes" id="UP000887575">
    <property type="component" value="Unassembled WGS sequence"/>
</dbReference>
<dbReference type="WBParaSite" id="MBELARI_LOCUS1566">
    <property type="protein sequence ID" value="MBELARI_LOCUS1566"/>
    <property type="gene ID" value="MBELARI_LOCUS1566"/>
</dbReference>
<feature type="transmembrane region" description="Helical" evidence="1">
    <location>
        <begin position="31"/>
        <end position="47"/>
    </location>
</feature>
<keyword evidence="1" id="KW-1133">Transmembrane helix</keyword>
<keyword evidence="1" id="KW-0812">Transmembrane</keyword>
<evidence type="ECO:0000256" key="1">
    <source>
        <dbReference type="SAM" id="Phobius"/>
    </source>
</evidence>
<keyword evidence="2" id="KW-1185">Reference proteome</keyword>
<keyword evidence="1" id="KW-0472">Membrane</keyword>
<reference evidence="3" key="1">
    <citation type="submission" date="2024-02" db="UniProtKB">
        <authorList>
            <consortium name="WormBaseParasite"/>
        </authorList>
    </citation>
    <scope>IDENTIFICATION</scope>
</reference>
<organism evidence="2 3">
    <name type="scientific">Mesorhabditis belari</name>
    <dbReference type="NCBI Taxonomy" id="2138241"/>
    <lineage>
        <taxon>Eukaryota</taxon>
        <taxon>Metazoa</taxon>
        <taxon>Ecdysozoa</taxon>
        <taxon>Nematoda</taxon>
        <taxon>Chromadorea</taxon>
        <taxon>Rhabditida</taxon>
        <taxon>Rhabditina</taxon>
        <taxon>Rhabditomorpha</taxon>
        <taxon>Rhabditoidea</taxon>
        <taxon>Rhabditidae</taxon>
        <taxon>Mesorhabditinae</taxon>
        <taxon>Mesorhabditis</taxon>
    </lineage>
</organism>
<dbReference type="AlphaFoldDB" id="A0AAF3J4H8"/>